<proteinExistence type="predicted"/>
<gene>
    <name evidence="1" type="ORF">ERS852491_01506</name>
</gene>
<sequence length="182" mass="20777">MLTNEEKQLLNYLIPEFKAGNDMICFDKVAENVNMSAYETDIALRHLESKDYLKIKRYKNGGFIRSLTHKALHYNELESSATPVKQTNIFNAPVSGSAIGNSGNITISNGASFQEVRDFVQAQSISDSEKAEIDKILTYIETLEENDTPLKRGFLSKFGNILSKHHWLPEMLMKLLFQYFME</sequence>
<protein>
    <submittedName>
        <fullName evidence="1">Uncharacterized protein</fullName>
    </submittedName>
</protein>
<dbReference type="AlphaFoldDB" id="A0A174D431"/>
<organism evidence="1 2">
    <name type="scientific">Faecalicatena contorta</name>
    <dbReference type="NCBI Taxonomy" id="39482"/>
    <lineage>
        <taxon>Bacteria</taxon>
        <taxon>Bacillati</taxon>
        <taxon>Bacillota</taxon>
        <taxon>Clostridia</taxon>
        <taxon>Lachnospirales</taxon>
        <taxon>Lachnospiraceae</taxon>
        <taxon>Faecalicatena</taxon>
    </lineage>
</organism>
<dbReference type="STRING" id="39482.ERS852491_01506"/>
<name>A0A174D431_9FIRM</name>
<accession>A0A174D431</accession>
<dbReference type="EMBL" id="CYZU01000011">
    <property type="protein sequence ID" value="CUO18778.1"/>
    <property type="molecule type" value="Genomic_DNA"/>
</dbReference>
<reference evidence="1 2" key="1">
    <citation type="submission" date="2015-09" db="EMBL/GenBank/DDBJ databases">
        <authorList>
            <consortium name="Pathogen Informatics"/>
        </authorList>
    </citation>
    <scope>NUCLEOTIDE SEQUENCE [LARGE SCALE GENOMIC DNA]</scope>
    <source>
        <strain evidence="1 2">2789STDY5834876</strain>
    </source>
</reference>
<dbReference type="Proteomes" id="UP000095544">
    <property type="component" value="Unassembled WGS sequence"/>
</dbReference>
<dbReference type="OrthoDB" id="2066193at2"/>
<evidence type="ECO:0000313" key="1">
    <source>
        <dbReference type="EMBL" id="CUO18778.1"/>
    </source>
</evidence>
<evidence type="ECO:0000313" key="2">
    <source>
        <dbReference type="Proteomes" id="UP000095544"/>
    </source>
</evidence>
<dbReference type="RefSeq" id="WP_055152382.1">
    <property type="nucleotide sequence ID" value="NZ_CYZU01000011.1"/>
</dbReference>